<dbReference type="EMBL" id="JBFOLJ010000001">
    <property type="protein sequence ID" value="KAL2555636.1"/>
    <property type="molecule type" value="Genomic_DNA"/>
</dbReference>
<accession>A0ABD1X1E8</accession>
<gene>
    <name evidence="2" type="ORF">Fot_00375</name>
</gene>
<feature type="compositionally biased region" description="Low complexity" evidence="1">
    <location>
        <begin position="44"/>
        <end position="72"/>
    </location>
</feature>
<evidence type="ECO:0000313" key="3">
    <source>
        <dbReference type="Proteomes" id="UP001604277"/>
    </source>
</evidence>
<evidence type="ECO:0000256" key="1">
    <source>
        <dbReference type="SAM" id="MobiDB-lite"/>
    </source>
</evidence>
<dbReference type="Proteomes" id="UP001604277">
    <property type="component" value="Unassembled WGS sequence"/>
</dbReference>
<organism evidence="2 3">
    <name type="scientific">Forsythia ovata</name>
    <dbReference type="NCBI Taxonomy" id="205694"/>
    <lineage>
        <taxon>Eukaryota</taxon>
        <taxon>Viridiplantae</taxon>
        <taxon>Streptophyta</taxon>
        <taxon>Embryophyta</taxon>
        <taxon>Tracheophyta</taxon>
        <taxon>Spermatophyta</taxon>
        <taxon>Magnoliopsida</taxon>
        <taxon>eudicotyledons</taxon>
        <taxon>Gunneridae</taxon>
        <taxon>Pentapetalae</taxon>
        <taxon>asterids</taxon>
        <taxon>lamiids</taxon>
        <taxon>Lamiales</taxon>
        <taxon>Oleaceae</taxon>
        <taxon>Forsythieae</taxon>
        <taxon>Forsythia</taxon>
    </lineage>
</organism>
<keyword evidence="3" id="KW-1185">Reference proteome</keyword>
<feature type="region of interest" description="Disordered" evidence="1">
    <location>
        <begin position="42"/>
        <end position="72"/>
    </location>
</feature>
<proteinExistence type="predicted"/>
<dbReference type="AlphaFoldDB" id="A0ABD1X1E8"/>
<sequence>MAAMARFQLHHPSPFIKPSTILSKFPPSSASIFTINTTNCNNHLSGSTTRSRKLSTTSAVASNSESSSANAESSYSIVSDLLDYLNESWTHFHATAEAKRQLVTCWISFVE</sequence>
<reference evidence="3" key="1">
    <citation type="submission" date="2024-07" db="EMBL/GenBank/DDBJ databases">
        <title>Two chromosome-level genome assemblies of Korean endemic species Abeliophyllum distichum and Forsythia ovata (Oleaceae).</title>
        <authorList>
            <person name="Jang H."/>
        </authorList>
    </citation>
    <scope>NUCLEOTIDE SEQUENCE [LARGE SCALE GENOMIC DNA]</scope>
</reference>
<protein>
    <submittedName>
        <fullName evidence="2">Zn-dependent exopeptidase superfamily protein</fullName>
    </submittedName>
</protein>
<name>A0ABD1X1E8_9LAMI</name>
<comment type="caution">
    <text evidence="2">The sequence shown here is derived from an EMBL/GenBank/DDBJ whole genome shotgun (WGS) entry which is preliminary data.</text>
</comment>
<evidence type="ECO:0000313" key="2">
    <source>
        <dbReference type="EMBL" id="KAL2555636.1"/>
    </source>
</evidence>